<dbReference type="SMART" id="SM00034">
    <property type="entry name" value="CLECT"/>
    <property type="match status" value="1"/>
</dbReference>
<accession>C3Y6C4</accession>
<gene>
    <name evidence="3" type="ORF">BRAFLDRAFT_213566</name>
</gene>
<dbReference type="PROSITE" id="PS50041">
    <property type="entry name" value="C_TYPE_LECTIN_2"/>
    <property type="match status" value="1"/>
</dbReference>
<dbReference type="InterPro" id="IPR018378">
    <property type="entry name" value="C-type_lectin_CS"/>
</dbReference>
<organism>
    <name type="scientific">Branchiostoma floridae</name>
    <name type="common">Florida lancelet</name>
    <name type="synonym">Amphioxus</name>
    <dbReference type="NCBI Taxonomy" id="7739"/>
    <lineage>
        <taxon>Eukaryota</taxon>
        <taxon>Metazoa</taxon>
        <taxon>Chordata</taxon>
        <taxon>Cephalochordata</taxon>
        <taxon>Leptocardii</taxon>
        <taxon>Amphioxiformes</taxon>
        <taxon>Branchiostomatidae</taxon>
        <taxon>Branchiostoma</taxon>
    </lineage>
</organism>
<dbReference type="CDD" id="cd00037">
    <property type="entry name" value="CLECT"/>
    <property type="match status" value="1"/>
</dbReference>
<protein>
    <recommendedName>
        <fullName evidence="2">C-type lectin domain-containing protein</fullName>
    </recommendedName>
</protein>
<evidence type="ECO:0000313" key="3">
    <source>
        <dbReference type="EMBL" id="EEN63884.1"/>
    </source>
</evidence>
<dbReference type="InterPro" id="IPR016187">
    <property type="entry name" value="CTDL_fold"/>
</dbReference>
<dbReference type="InParanoid" id="C3Y6C4"/>
<keyword evidence="1" id="KW-1015">Disulfide bond</keyword>
<dbReference type="PROSITE" id="PS00615">
    <property type="entry name" value="C_TYPE_LECTIN_1"/>
    <property type="match status" value="1"/>
</dbReference>
<sequence length="116" mass="13085">YKVFAESMTYDAAAQTCAIDGGRLAVVKSQDLQDFLVAMIARVNAANINDVWIGLHKDGESWKWSDGSRVTYTNWYPGQPSNDGEECVTIHSKVCRTWSNRDCRSKFPYVCKKLKA</sequence>
<dbReference type="SUPFAM" id="SSF56436">
    <property type="entry name" value="C-type lectin-like"/>
    <property type="match status" value="1"/>
</dbReference>
<feature type="domain" description="C-type lectin" evidence="2">
    <location>
        <begin position="1"/>
        <end position="112"/>
    </location>
</feature>
<feature type="non-terminal residue" evidence="3">
    <location>
        <position position="1"/>
    </location>
</feature>
<dbReference type="Pfam" id="PF00059">
    <property type="entry name" value="Lectin_C"/>
    <property type="match status" value="1"/>
</dbReference>
<evidence type="ECO:0000259" key="2">
    <source>
        <dbReference type="PROSITE" id="PS50041"/>
    </source>
</evidence>
<dbReference type="Gene3D" id="3.10.100.10">
    <property type="entry name" value="Mannose-Binding Protein A, subunit A"/>
    <property type="match status" value="1"/>
</dbReference>
<name>C3Y6C4_BRAFL</name>
<dbReference type="AlphaFoldDB" id="C3Y6C4"/>
<dbReference type="InterPro" id="IPR050111">
    <property type="entry name" value="C-type_lectin/snaclec_domain"/>
</dbReference>
<dbReference type="InterPro" id="IPR001304">
    <property type="entry name" value="C-type_lectin-like"/>
</dbReference>
<proteinExistence type="predicted"/>
<dbReference type="PANTHER" id="PTHR22803">
    <property type="entry name" value="MANNOSE, PHOSPHOLIPASE, LECTIN RECEPTOR RELATED"/>
    <property type="match status" value="1"/>
</dbReference>
<dbReference type="InterPro" id="IPR016186">
    <property type="entry name" value="C-type_lectin-like/link_sf"/>
</dbReference>
<dbReference type="EMBL" id="GG666488">
    <property type="protein sequence ID" value="EEN63884.1"/>
    <property type="molecule type" value="Genomic_DNA"/>
</dbReference>
<reference evidence="3" key="1">
    <citation type="journal article" date="2008" name="Nature">
        <title>The amphioxus genome and the evolution of the chordate karyotype.</title>
        <authorList>
            <consortium name="US DOE Joint Genome Institute (JGI-PGF)"/>
            <person name="Putnam N.H."/>
            <person name="Butts T."/>
            <person name="Ferrier D.E.K."/>
            <person name="Furlong R.F."/>
            <person name="Hellsten U."/>
            <person name="Kawashima T."/>
            <person name="Robinson-Rechavi M."/>
            <person name="Shoguchi E."/>
            <person name="Terry A."/>
            <person name="Yu J.-K."/>
            <person name="Benito-Gutierrez E.L."/>
            <person name="Dubchak I."/>
            <person name="Garcia-Fernandez J."/>
            <person name="Gibson-Brown J.J."/>
            <person name="Grigoriev I.V."/>
            <person name="Horton A.C."/>
            <person name="de Jong P.J."/>
            <person name="Jurka J."/>
            <person name="Kapitonov V.V."/>
            <person name="Kohara Y."/>
            <person name="Kuroki Y."/>
            <person name="Lindquist E."/>
            <person name="Lucas S."/>
            <person name="Osoegawa K."/>
            <person name="Pennacchio L.A."/>
            <person name="Salamov A.A."/>
            <person name="Satou Y."/>
            <person name="Sauka-Spengler T."/>
            <person name="Schmutz J."/>
            <person name="Shin-I T."/>
            <person name="Toyoda A."/>
            <person name="Bronner-Fraser M."/>
            <person name="Fujiyama A."/>
            <person name="Holland L.Z."/>
            <person name="Holland P.W.H."/>
            <person name="Satoh N."/>
            <person name="Rokhsar D.S."/>
        </authorList>
    </citation>
    <scope>NUCLEOTIDE SEQUENCE [LARGE SCALE GENOMIC DNA]</scope>
    <source>
        <strain evidence="3">S238N-H82</strain>
        <tissue evidence="3">Testes</tissue>
    </source>
</reference>
<evidence type="ECO:0000256" key="1">
    <source>
        <dbReference type="ARBA" id="ARBA00023157"/>
    </source>
</evidence>